<dbReference type="Gene3D" id="3.40.630.30">
    <property type="match status" value="1"/>
</dbReference>
<dbReference type="InterPro" id="IPR016181">
    <property type="entry name" value="Acyl_CoA_acyltransferase"/>
</dbReference>
<dbReference type="KEGG" id="rsa:RSal33209_3342"/>
<dbReference type="eggNOG" id="COG3393">
    <property type="taxonomic scope" value="Bacteria"/>
</dbReference>
<dbReference type="Proteomes" id="UP000002007">
    <property type="component" value="Chromosome"/>
</dbReference>
<keyword evidence="3" id="KW-1185">Reference proteome</keyword>
<organism evidence="2 3">
    <name type="scientific">Renibacterium salmoninarum (strain ATCC 33209 / DSM 20767 / JCM 11484 / NBRC 15589 / NCIMB 2235)</name>
    <dbReference type="NCBI Taxonomy" id="288705"/>
    <lineage>
        <taxon>Bacteria</taxon>
        <taxon>Bacillati</taxon>
        <taxon>Actinomycetota</taxon>
        <taxon>Actinomycetes</taxon>
        <taxon>Micrococcales</taxon>
        <taxon>Micrococcaceae</taxon>
        <taxon>Renibacterium</taxon>
    </lineage>
</organism>
<dbReference type="Pfam" id="PF00583">
    <property type="entry name" value="Acetyltransf_1"/>
    <property type="match status" value="1"/>
</dbReference>
<sequence>MSKQPLALLDAERQALQTSTEADPLTREFSADGSECRIVFTACAPEAVEETIAAEKQRAQKAGYTLEWKVYGHDSLPKLPELLTQAGFEPDDRETVLALSVDQAMLPADEALDIRQVTDAQGFNDYEEIAHPLGRRNAAQERQRLAAERESHPGEISIHIAYVDGVPRACGRLYLRAGGHVAELAGGRTHPDFRRKGLFTALVASRVLEASDQGRELVLVDALPTSEPILTRLGFEPITWTMPFVFEPDENA</sequence>
<proteinExistence type="predicted"/>
<gene>
    <name evidence="2" type="ordered locus">RSal33209_3342</name>
</gene>
<protein>
    <submittedName>
        <fullName evidence="2">Putative acetyltransferase</fullName>
    </submittedName>
</protein>
<reference evidence="3" key="1">
    <citation type="journal article" date="2008" name="J. Bacteriol.">
        <title>Genome sequence of the fish pathogen Renibacterium salmoninarum suggests reductive evolution away from an environmental Arthrobacter ancestor.</title>
        <authorList>
            <person name="Wiens G.D."/>
            <person name="Rockey D.D."/>
            <person name="Wu Z."/>
            <person name="Chang J."/>
            <person name="Levy R."/>
            <person name="Crane S."/>
            <person name="Chen D.S."/>
            <person name="Capri G.R."/>
            <person name="Burnett J.R."/>
            <person name="Sudheesh P.S."/>
            <person name="Schipma M.J."/>
            <person name="Burd H."/>
            <person name="Bhattacharyya A."/>
            <person name="Rhodes L.D."/>
            <person name="Kaul R."/>
            <person name="Strom M.S."/>
        </authorList>
    </citation>
    <scope>NUCLEOTIDE SEQUENCE [LARGE SCALE GENOMIC DNA]</scope>
    <source>
        <strain evidence="3">ATCC 33209 / DSM 20767 / JCM 11484 / NBRC 15589 / NCIMB 2235</strain>
    </source>
</reference>
<dbReference type="InterPro" id="IPR000182">
    <property type="entry name" value="GNAT_dom"/>
</dbReference>
<evidence type="ECO:0000313" key="3">
    <source>
        <dbReference type="Proteomes" id="UP000002007"/>
    </source>
</evidence>
<dbReference type="GO" id="GO:0016747">
    <property type="term" value="F:acyltransferase activity, transferring groups other than amino-acyl groups"/>
    <property type="evidence" value="ECO:0007669"/>
    <property type="project" value="InterPro"/>
</dbReference>
<dbReference type="CDD" id="cd04301">
    <property type="entry name" value="NAT_SF"/>
    <property type="match status" value="1"/>
</dbReference>
<dbReference type="AlphaFoldDB" id="A9WV32"/>
<dbReference type="SUPFAM" id="SSF55729">
    <property type="entry name" value="Acyl-CoA N-acyltransferases (Nat)"/>
    <property type="match status" value="1"/>
</dbReference>
<feature type="domain" description="N-acetyltransferase" evidence="1">
    <location>
        <begin position="112"/>
        <end position="252"/>
    </location>
</feature>
<accession>A9WV32</accession>
<dbReference type="PROSITE" id="PS51186">
    <property type="entry name" value="GNAT"/>
    <property type="match status" value="1"/>
</dbReference>
<dbReference type="HOGENOM" id="CLU_079365_0_0_11"/>
<keyword evidence="2" id="KW-0808">Transferase</keyword>
<dbReference type="RefSeq" id="WP_012246690.1">
    <property type="nucleotide sequence ID" value="NC_010168.1"/>
</dbReference>
<dbReference type="STRING" id="288705.RSal33209_3342"/>
<evidence type="ECO:0000313" key="2">
    <source>
        <dbReference type="EMBL" id="ABY25053.1"/>
    </source>
</evidence>
<evidence type="ECO:0000259" key="1">
    <source>
        <dbReference type="PROSITE" id="PS51186"/>
    </source>
</evidence>
<dbReference type="EMBL" id="CP000910">
    <property type="protein sequence ID" value="ABY25053.1"/>
    <property type="molecule type" value="Genomic_DNA"/>
</dbReference>
<name>A9WV32_RENSM</name>